<name>A0A2S7N1P2_9BACI</name>
<dbReference type="Pfam" id="PF03755">
    <property type="entry name" value="YicC-like_N"/>
    <property type="match status" value="1"/>
</dbReference>
<dbReference type="PANTHER" id="PTHR30636:SF3">
    <property type="entry name" value="UPF0701 PROTEIN YICC"/>
    <property type="match status" value="1"/>
</dbReference>
<dbReference type="AlphaFoldDB" id="A0A2S7N1P2"/>
<evidence type="ECO:0000256" key="3">
    <source>
        <dbReference type="ARBA" id="ARBA00022759"/>
    </source>
</evidence>
<dbReference type="RefSeq" id="WP_104849058.1">
    <property type="nucleotide sequence ID" value="NZ_PKOZ01000003.1"/>
</dbReference>
<feature type="domain" description="Endoribonuclease YicC-like N-terminal" evidence="6">
    <location>
        <begin position="2"/>
        <end position="156"/>
    </location>
</feature>
<proteinExistence type="inferred from homology"/>
<comment type="caution">
    <text evidence="8">The sequence shown here is derived from an EMBL/GenBank/DDBJ whole genome shotgun (WGS) entry which is preliminary data.</text>
</comment>
<dbReference type="GO" id="GO:0004521">
    <property type="term" value="F:RNA endonuclease activity"/>
    <property type="evidence" value="ECO:0007669"/>
    <property type="project" value="InterPro"/>
</dbReference>
<evidence type="ECO:0000256" key="2">
    <source>
        <dbReference type="ARBA" id="ARBA00022722"/>
    </source>
</evidence>
<evidence type="ECO:0000259" key="7">
    <source>
        <dbReference type="Pfam" id="PF08340"/>
    </source>
</evidence>
<comment type="cofactor">
    <cofactor evidence="1">
        <name>a divalent metal cation</name>
        <dbReference type="ChEBI" id="CHEBI:60240"/>
    </cofactor>
</comment>
<keyword evidence="3" id="KW-0255">Endonuclease</keyword>
<sequence length="291" mass="33308">MILSMTGYGRAKNEDEALVITVEMKSVNHRFFECSIRSPRQLMMYEDRIKKIIQQKLQRGRIEVFISLQGEGAVKRVVTPNWELMDQIMNISTEFNSRYSAFTETQLTDLLQLEHFIQVEEKEQDNSTLEGMLLKTVEEAVAHLSSMREKEGQFLKEDLIGHIERLKAELEAVEKLAPAVPKAYEARLKQKLEEAVGDAYDKNRLLTEIALFTDKADIHEEISRLKSHIAQFMEGLEGSGPTGRKLDFIIQEMNRETNTIGSKASDSGIAKEVVEMKAILEKMKEQVQNVE</sequence>
<dbReference type="EMBL" id="PKOZ01000003">
    <property type="protein sequence ID" value="PQD95918.1"/>
    <property type="molecule type" value="Genomic_DNA"/>
</dbReference>
<dbReference type="OrthoDB" id="9771229at2"/>
<evidence type="ECO:0000313" key="9">
    <source>
        <dbReference type="Proteomes" id="UP000239663"/>
    </source>
</evidence>
<dbReference type="InterPro" id="IPR005229">
    <property type="entry name" value="YicC/YloC-like"/>
</dbReference>
<dbReference type="NCBIfam" id="TIGR00255">
    <property type="entry name" value="YicC/YloC family endoribonuclease"/>
    <property type="match status" value="1"/>
</dbReference>
<evidence type="ECO:0000256" key="1">
    <source>
        <dbReference type="ARBA" id="ARBA00001968"/>
    </source>
</evidence>
<dbReference type="InterPro" id="IPR013527">
    <property type="entry name" value="YicC-like_N"/>
</dbReference>
<evidence type="ECO:0000256" key="4">
    <source>
        <dbReference type="ARBA" id="ARBA00022801"/>
    </source>
</evidence>
<evidence type="ECO:0000313" key="8">
    <source>
        <dbReference type="EMBL" id="PQD95918.1"/>
    </source>
</evidence>
<keyword evidence="9" id="KW-1185">Reference proteome</keyword>
<gene>
    <name evidence="8" type="ORF">CYL18_08530</name>
</gene>
<feature type="domain" description="Endoribonuclease YicC-like C-terminal" evidence="7">
    <location>
        <begin position="173"/>
        <end position="291"/>
    </location>
</feature>
<dbReference type="InterPro" id="IPR013551">
    <property type="entry name" value="YicC-like_C"/>
</dbReference>
<dbReference type="Proteomes" id="UP000239663">
    <property type="component" value="Unassembled WGS sequence"/>
</dbReference>
<accession>A0A2S7N1P2</accession>
<keyword evidence="2" id="KW-0540">Nuclease</keyword>
<organism evidence="8 9">
    <name type="scientific">Pradoshia eiseniae</name>
    <dbReference type="NCBI Taxonomy" id="2064768"/>
    <lineage>
        <taxon>Bacteria</taxon>
        <taxon>Bacillati</taxon>
        <taxon>Bacillota</taxon>
        <taxon>Bacilli</taxon>
        <taxon>Bacillales</taxon>
        <taxon>Bacillaceae</taxon>
        <taxon>Pradoshia</taxon>
    </lineage>
</organism>
<dbReference type="PANTHER" id="PTHR30636">
    <property type="entry name" value="UPF0701 PROTEIN YICC"/>
    <property type="match status" value="1"/>
</dbReference>
<evidence type="ECO:0000259" key="6">
    <source>
        <dbReference type="Pfam" id="PF03755"/>
    </source>
</evidence>
<comment type="similarity">
    <text evidence="5">Belongs to the YicC/YloC family.</text>
</comment>
<keyword evidence="4" id="KW-0378">Hydrolase</keyword>
<dbReference type="Pfam" id="PF08340">
    <property type="entry name" value="YicC-like_C"/>
    <property type="match status" value="1"/>
</dbReference>
<protein>
    <submittedName>
        <fullName evidence="8">YicC family protein</fullName>
    </submittedName>
</protein>
<dbReference type="GO" id="GO:0016787">
    <property type="term" value="F:hydrolase activity"/>
    <property type="evidence" value="ECO:0007669"/>
    <property type="project" value="UniProtKB-KW"/>
</dbReference>
<evidence type="ECO:0000256" key="5">
    <source>
        <dbReference type="ARBA" id="ARBA00035648"/>
    </source>
</evidence>
<reference evidence="8 9" key="1">
    <citation type="submission" date="2017-12" db="EMBL/GenBank/DDBJ databases">
        <title>Taxonomic description and draft genome of Pradoshia cofamensis Gen. nov., sp. nov., a thermotolerant bacillale isolated from anterior gut of earthworm Eisenia fetida.</title>
        <authorList>
            <person name="Saha T."/>
            <person name="Chakraborty R."/>
        </authorList>
    </citation>
    <scope>NUCLEOTIDE SEQUENCE [LARGE SCALE GENOMIC DNA]</scope>
    <source>
        <strain evidence="8 9">EAG3</strain>
    </source>
</reference>